<sequence>MDARRMVHGGSSVELGFEPGAVRSQSRGLIARPPRPGEIFAFVLEGNGLQIFFYKYPQVTSVVVKRSSTCVMRKIGAGFPQVQSSSSQRDTKSRCSYKMTLL</sequence>
<protein>
    <submittedName>
        <fullName evidence="2">Uncharacterized protein</fullName>
    </submittedName>
</protein>
<accession>A0A4Y2F2Y8</accession>
<proteinExistence type="predicted"/>
<organism evidence="2 3">
    <name type="scientific">Araneus ventricosus</name>
    <name type="common">Orbweaver spider</name>
    <name type="synonym">Epeira ventricosa</name>
    <dbReference type="NCBI Taxonomy" id="182803"/>
    <lineage>
        <taxon>Eukaryota</taxon>
        <taxon>Metazoa</taxon>
        <taxon>Ecdysozoa</taxon>
        <taxon>Arthropoda</taxon>
        <taxon>Chelicerata</taxon>
        <taxon>Arachnida</taxon>
        <taxon>Araneae</taxon>
        <taxon>Araneomorphae</taxon>
        <taxon>Entelegynae</taxon>
        <taxon>Araneoidea</taxon>
        <taxon>Araneidae</taxon>
        <taxon>Araneus</taxon>
    </lineage>
</organism>
<dbReference type="AlphaFoldDB" id="A0A4Y2F2Y8"/>
<keyword evidence="3" id="KW-1185">Reference proteome</keyword>
<name>A0A4Y2F2Y8_ARAVE</name>
<dbReference type="Proteomes" id="UP000499080">
    <property type="component" value="Unassembled WGS sequence"/>
</dbReference>
<reference evidence="2 3" key="1">
    <citation type="journal article" date="2019" name="Sci. Rep.">
        <title>Orb-weaving spider Araneus ventricosus genome elucidates the spidroin gene catalogue.</title>
        <authorList>
            <person name="Kono N."/>
            <person name="Nakamura H."/>
            <person name="Ohtoshi R."/>
            <person name="Moran D.A.P."/>
            <person name="Shinohara A."/>
            <person name="Yoshida Y."/>
            <person name="Fujiwara M."/>
            <person name="Mori M."/>
            <person name="Tomita M."/>
            <person name="Arakawa K."/>
        </authorList>
    </citation>
    <scope>NUCLEOTIDE SEQUENCE [LARGE SCALE GENOMIC DNA]</scope>
</reference>
<gene>
    <name evidence="2" type="ORF">AVEN_41449_1</name>
</gene>
<evidence type="ECO:0000256" key="1">
    <source>
        <dbReference type="SAM" id="MobiDB-lite"/>
    </source>
</evidence>
<comment type="caution">
    <text evidence="2">The sequence shown here is derived from an EMBL/GenBank/DDBJ whole genome shotgun (WGS) entry which is preliminary data.</text>
</comment>
<dbReference type="EMBL" id="BGPR01000772">
    <property type="protein sequence ID" value="GBM34899.1"/>
    <property type="molecule type" value="Genomic_DNA"/>
</dbReference>
<evidence type="ECO:0000313" key="2">
    <source>
        <dbReference type="EMBL" id="GBM34899.1"/>
    </source>
</evidence>
<feature type="region of interest" description="Disordered" evidence="1">
    <location>
        <begin position="81"/>
        <end position="102"/>
    </location>
</feature>
<evidence type="ECO:0000313" key="3">
    <source>
        <dbReference type="Proteomes" id="UP000499080"/>
    </source>
</evidence>